<dbReference type="SUPFAM" id="SSF161098">
    <property type="entry name" value="MetI-like"/>
    <property type="match status" value="1"/>
</dbReference>
<evidence type="ECO:0000256" key="2">
    <source>
        <dbReference type="ARBA" id="ARBA00007069"/>
    </source>
</evidence>
<dbReference type="PROSITE" id="PS50928">
    <property type="entry name" value="ABC_TM1"/>
    <property type="match status" value="1"/>
</dbReference>
<dbReference type="InterPro" id="IPR005672">
    <property type="entry name" value="Phosphate_PstA"/>
</dbReference>
<dbReference type="PANTHER" id="PTHR43470:SF5">
    <property type="entry name" value="PHOSPHATE TRANSPORT SYSTEM PERMEASE PROTEIN PSTA"/>
    <property type="match status" value="1"/>
</dbReference>
<dbReference type="GO" id="GO:0005886">
    <property type="term" value="C:plasma membrane"/>
    <property type="evidence" value="ECO:0007669"/>
    <property type="project" value="UniProtKB-SubCell"/>
</dbReference>
<evidence type="ECO:0000256" key="5">
    <source>
        <dbReference type="ARBA" id="ARBA00022692"/>
    </source>
</evidence>
<evidence type="ECO:0000313" key="10">
    <source>
        <dbReference type="EMBL" id="PDO11435.1"/>
    </source>
</evidence>
<reference evidence="10 11" key="1">
    <citation type="submission" date="2016-12" db="EMBL/GenBank/DDBJ databases">
        <title>Candidatus Reconcilibacillus cellulovorans genome.</title>
        <authorList>
            <person name="Kolinko S."/>
            <person name="Wu Y.-W."/>
            <person name="Tachea F."/>
            <person name="Denzel E."/>
            <person name="Hiras J."/>
            <person name="Baecker N."/>
            <person name="Chan L.J."/>
            <person name="Eichorst S.A."/>
            <person name="Frey D."/>
            <person name="Adams P.D."/>
            <person name="Pray T."/>
            <person name="Tanjore D."/>
            <person name="Petzold C.J."/>
            <person name="Gladden J.M."/>
            <person name="Simmons B.A."/>
            <person name="Singer S.W."/>
        </authorList>
    </citation>
    <scope>NUCLEOTIDE SEQUENCE [LARGE SCALE GENOMIC DNA]</scope>
    <source>
        <strain evidence="10">JTherm</strain>
    </source>
</reference>
<name>A0A2A6E365_9BACL</name>
<keyword evidence="3" id="KW-0813">Transport</keyword>
<comment type="subcellular location">
    <subcellularLocation>
        <location evidence="1 8">Cell membrane</location>
        <topology evidence="1 8">Multi-pass membrane protein</topology>
    </subcellularLocation>
</comment>
<evidence type="ECO:0000256" key="3">
    <source>
        <dbReference type="ARBA" id="ARBA00022448"/>
    </source>
</evidence>
<gene>
    <name evidence="10" type="ORF">BLM47_01400</name>
</gene>
<dbReference type="NCBIfam" id="TIGR00974">
    <property type="entry name" value="3a0107s02c"/>
    <property type="match status" value="1"/>
</dbReference>
<dbReference type="CDD" id="cd06261">
    <property type="entry name" value="TM_PBP2"/>
    <property type="match status" value="1"/>
</dbReference>
<protein>
    <recommendedName>
        <fullName evidence="8">Phosphate transport system permease protein PstA</fullName>
    </recommendedName>
</protein>
<evidence type="ECO:0000256" key="8">
    <source>
        <dbReference type="RuleBase" id="RU363043"/>
    </source>
</evidence>
<dbReference type="Pfam" id="PF00528">
    <property type="entry name" value="BPD_transp_1"/>
    <property type="match status" value="1"/>
</dbReference>
<feature type="domain" description="ABC transmembrane type-1" evidence="9">
    <location>
        <begin position="74"/>
        <end position="281"/>
    </location>
</feature>
<evidence type="ECO:0000256" key="1">
    <source>
        <dbReference type="ARBA" id="ARBA00004651"/>
    </source>
</evidence>
<accession>A0A2A6E365</accession>
<evidence type="ECO:0000256" key="6">
    <source>
        <dbReference type="ARBA" id="ARBA00022989"/>
    </source>
</evidence>
<keyword evidence="6 8" id="KW-1133">Transmembrane helix</keyword>
<evidence type="ECO:0000256" key="4">
    <source>
        <dbReference type="ARBA" id="ARBA00022475"/>
    </source>
</evidence>
<feature type="transmembrane region" description="Helical" evidence="8">
    <location>
        <begin position="21"/>
        <end position="45"/>
    </location>
</feature>
<evidence type="ECO:0000259" key="9">
    <source>
        <dbReference type="PROSITE" id="PS50928"/>
    </source>
</evidence>
<dbReference type="Proteomes" id="UP000243688">
    <property type="component" value="Unassembled WGS sequence"/>
</dbReference>
<sequence>MIVENVRDVRRIERKRRLDRLFHVLFFAATTIGLIALALLLVQVIRQGVHWLRPEFFTNFASRIPERAGIKAALAGTLWLMLMTGPLTFVVGVATAVYLEEYARPDSRLARLIRLNIANLAGVPSIVYGMLGLTVFVRFLDLKRGLLTGALTLTLLVLPTMIVAAQEAIRAVPDRLRHASLALGATRWQTVVRVVLPSAMPGILTGSILALSRAIGETAPLIVIGAVTYVAFMPRNLFDSFTALPIQIYSWTALPKAEFQELAAAAIIVLLALLLGMNALAIALRDRYRNRYRR</sequence>
<proteinExistence type="inferred from homology"/>
<dbReference type="EMBL" id="MOXJ01000002">
    <property type="protein sequence ID" value="PDO11435.1"/>
    <property type="molecule type" value="Genomic_DNA"/>
</dbReference>
<organism evidence="10 11">
    <name type="scientific">Candidatus Reconcilbacillus cellulovorans</name>
    <dbReference type="NCBI Taxonomy" id="1906605"/>
    <lineage>
        <taxon>Bacteria</taxon>
        <taxon>Bacillati</taxon>
        <taxon>Bacillota</taxon>
        <taxon>Bacilli</taxon>
        <taxon>Bacillales</taxon>
        <taxon>Paenibacillaceae</taxon>
        <taxon>Candidatus Reconcilbacillus</taxon>
    </lineage>
</organism>
<keyword evidence="7 8" id="KW-0472">Membrane</keyword>
<evidence type="ECO:0000256" key="7">
    <source>
        <dbReference type="ARBA" id="ARBA00023136"/>
    </source>
</evidence>
<comment type="similarity">
    <text evidence="2 8">Belongs to the binding-protein-dependent transport system permease family. CysTW subfamily.</text>
</comment>
<evidence type="ECO:0000313" key="11">
    <source>
        <dbReference type="Proteomes" id="UP000243688"/>
    </source>
</evidence>
<feature type="transmembrane region" description="Helical" evidence="8">
    <location>
        <begin position="214"/>
        <end position="232"/>
    </location>
</feature>
<dbReference type="InterPro" id="IPR035906">
    <property type="entry name" value="MetI-like_sf"/>
</dbReference>
<comment type="caution">
    <text evidence="10">The sequence shown here is derived from an EMBL/GenBank/DDBJ whole genome shotgun (WGS) entry which is preliminary data.</text>
</comment>
<feature type="transmembrane region" description="Helical" evidence="8">
    <location>
        <begin position="78"/>
        <end position="99"/>
    </location>
</feature>
<dbReference type="Gene3D" id="1.10.3720.10">
    <property type="entry name" value="MetI-like"/>
    <property type="match status" value="1"/>
</dbReference>
<dbReference type="GO" id="GO:0035435">
    <property type="term" value="P:phosphate ion transmembrane transport"/>
    <property type="evidence" value="ECO:0007669"/>
    <property type="project" value="InterPro"/>
</dbReference>
<feature type="transmembrane region" description="Helical" evidence="8">
    <location>
        <begin position="146"/>
        <end position="165"/>
    </location>
</feature>
<dbReference type="AlphaFoldDB" id="A0A2A6E365"/>
<feature type="transmembrane region" description="Helical" evidence="8">
    <location>
        <begin position="262"/>
        <end position="284"/>
    </location>
</feature>
<dbReference type="GO" id="GO:0005315">
    <property type="term" value="F:phosphate transmembrane transporter activity"/>
    <property type="evidence" value="ECO:0007669"/>
    <property type="project" value="InterPro"/>
</dbReference>
<keyword evidence="4 8" id="KW-1003">Cell membrane</keyword>
<feature type="transmembrane region" description="Helical" evidence="8">
    <location>
        <begin position="120"/>
        <end position="140"/>
    </location>
</feature>
<keyword evidence="5 8" id="KW-0812">Transmembrane</keyword>
<dbReference type="InterPro" id="IPR000515">
    <property type="entry name" value="MetI-like"/>
</dbReference>
<dbReference type="PANTHER" id="PTHR43470">
    <property type="entry name" value="PHOSPHATE TRANSPORT SYSTEM PERMEASE PROTEIN PSTA-RELATED"/>
    <property type="match status" value="1"/>
</dbReference>